<sequence length="164" mass="17120">MTTIRKTAFGADPLQAIGAWMVACYVAGVAVSLEFGLYQGIVVENAVAAGLSAILIAPFLGFLVGLVVAFFTAIPALILTGVIRAIRWPRPFADMIGGGGLGAALIVGISGMALARDGSWSGWLTVAGFALSGAISGWVYWQIAGRPRPHNPLPQKIVQDHVFD</sequence>
<dbReference type="OrthoDB" id="7906671at2"/>
<dbReference type="AlphaFoldDB" id="Q0AR10"/>
<name>Q0AR10_MARMM</name>
<evidence type="ECO:0000313" key="3">
    <source>
        <dbReference type="Proteomes" id="UP000001964"/>
    </source>
</evidence>
<keyword evidence="2" id="KW-0808">Transferase</keyword>
<dbReference type="PROSITE" id="PS51257">
    <property type="entry name" value="PROKAR_LIPOPROTEIN"/>
    <property type="match status" value="1"/>
</dbReference>
<accession>Q0AR10</accession>
<feature type="transmembrane region" description="Helical" evidence="1">
    <location>
        <begin position="47"/>
        <end position="80"/>
    </location>
</feature>
<dbReference type="EC" id="2.7.13.3" evidence="2"/>
<dbReference type="RefSeq" id="WP_011642924.1">
    <property type="nucleotide sequence ID" value="NC_008347.1"/>
</dbReference>
<reference evidence="2 3" key="1">
    <citation type="submission" date="2006-08" db="EMBL/GenBank/DDBJ databases">
        <title>Complete sequence of Maricaulis maris MCS10.</title>
        <authorList>
            <consortium name="US DOE Joint Genome Institute"/>
            <person name="Copeland A."/>
            <person name="Lucas S."/>
            <person name="Lapidus A."/>
            <person name="Barry K."/>
            <person name="Detter J.C."/>
            <person name="Glavina del Rio T."/>
            <person name="Hammon N."/>
            <person name="Israni S."/>
            <person name="Dalin E."/>
            <person name="Tice H."/>
            <person name="Pitluck S."/>
            <person name="Saunders E."/>
            <person name="Brettin T."/>
            <person name="Bruce D."/>
            <person name="Han C."/>
            <person name="Tapia R."/>
            <person name="Gilna P."/>
            <person name="Schmutz J."/>
            <person name="Larimer F."/>
            <person name="Land M."/>
            <person name="Hauser L."/>
            <person name="Kyrpides N."/>
            <person name="Mikhailova N."/>
            <person name="Viollier P."/>
            <person name="Stephens C."/>
            <person name="Richardson P."/>
        </authorList>
    </citation>
    <scope>NUCLEOTIDE SEQUENCE [LARGE SCALE GENOMIC DNA]</scope>
    <source>
        <strain evidence="2 3">MCS10</strain>
    </source>
</reference>
<keyword evidence="2" id="KW-0418">Kinase</keyword>
<feature type="transmembrane region" description="Helical" evidence="1">
    <location>
        <begin position="92"/>
        <end position="114"/>
    </location>
</feature>
<gene>
    <name evidence="2" type="ordered locus">Mmar10_0984</name>
</gene>
<proteinExistence type="predicted"/>
<dbReference type="HOGENOM" id="CLU_1617051_0_0_5"/>
<keyword evidence="1" id="KW-1133">Transmembrane helix</keyword>
<keyword evidence="1" id="KW-0812">Transmembrane</keyword>
<dbReference type="STRING" id="394221.Mmar10_0984"/>
<dbReference type="Proteomes" id="UP000001964">
    <property type="component" value="Chromosome"/>
</dbReference>
<keyword evidence="1" id="KW-0472">Membrane</keyword>
<dbReference type="EMBL" id="CP000449">
    <property type="protein sequence ID" value="ABI65277.1"/>
    <property type="molecule type" value="Genomic_DNA"/>
</dbReference>
<feature type="transmembrane region" description="Helical" evidence="1">
    <location>
        <begin position="120"/>
        <end position="141"/>
    </location>
</feature>
<evidence type="ECO:0000313" key="2">
    <source>
        <dbReference type="EMBL" id="ABI65277.1"/>
    </source>
</evidence>
<protein>
    <submittedName>
        <fullName evidence="2">Signal transduction histidine kinase, LytS</fullName>
        <ecNumber evidence="2">2.7.13.3</ecNumber>
    </submittedName>
</protein>
<evidence type="ECO:0000256" key="1">
    <source>
        <dbReference type="SAM" id="Phobius"/>
    </source>
</evidence>
<feature type="transmembrane region" description="Helical" evidence="1">
    <location>
        <begin position="20"/>
        <end position="41"/>
    </location>
</feature>
<dbReference type="GO" id="GO:0004673">
    <property type="term" value="F:protein histidine kinase activity"/>
    <property type="evidence" value="ECO:0007669"/>
    <property type="project" value="UniProtKB-EC"/>
</dbReference>
<dbReference type="KEGG" id="mmr:Mmar10_0984"/>
<organism evidence="2 3">
    <name type="scientific">Maricaulis maris (strain MCS10)</name>
    <name type="common">Caulobacter maris</name>
    <dbReference type="NCBI Taxonomy" id="394221"/>
    <lineage>
        <taxon>Bacteria</taxon>
        <taxon>Pseudomonadati</taxon>
        <taxon>Pseudomonadota</taxon>
        <taxon>Alphaproteobacteria</taxon>
        <taxon>Maricaulales</taxon>
        <taxon>Maricaulaceae</taxon>
        <taxon>Maricaulis</taxon>
    </lineage>
</organism>
<keyword evidence="3" id="KW-1185">Reference proteome</keyword>